<dbReference type="Proteomes" id="UP001596242">
    <property type="component" value="Unassembled WGS sequence"/>
</dbReference>
<dbReference type="EMBL" id="JBHSPT010000035">
    <property type="protein sequence ID" value="MFC6056933.1"/>
    <property type="molecule type" value="Genomic_DNA"/>
</dbReference>
<gene>
    <name evidence="3" type="ORF">ACFP50_16080</name>
</gene>
<evidence type="ECO:0000256" key="1">
    <source>
        <dbReference type="SAM" id="SignalP"/>
    </source>
</evidence>
<dbReference type="RefSeq" id="WP_386397822.1">
    <property type="nucleotide sequence ID" value="NZ_JBHSPT010000035.1"/>
</dbReference>
<keyword evidence="4" id="KW-1185">Reference proteome</keyword>
<evidence type="ECO:0000313" key="4">
    <source>
        <dbReference type="Proteomes" id="UP001596242"/>
    </source>
</evidence>
<proteinExistence type="predicted"/>
<name>A0ABW1M168_9ACTN</name>
<organism evidence="3 4">
    <name type="scientific">Streptomyces pratens</name>
    <dbReference type="NCBI Taxonomy" id="887456"/>
    <lineage>
        <taxon>Bacteria</taxon>
        <taxon>Bacillati</taxon>
        <taxon>Actinomycetota</taxon>
        <taxon>Actinomycetes</taxon>
        <taxon>Kitasatosporales</taxon>
        <taxon>Streptomycetaceae</taxon>
        <taxon>Streptomyces</taxon>
    </lineage>
</organism>
<reference evidence="4" key="1">
    <citation type="journal article" date="2019" name="Int. J. Syst. Evol. Microbiol.">
        <title>The Global Catalogue of Microorganisms (GCM) 10K type strain sequencing project: providing services to taxonomists for standard genome sequencing and annotation.</title>
        <authorList>
            <consortium name="The Broad Institute Genomics Platform"/>
            <consortium name="The Broad Institute Genome Sequencing Center for Infectious Disease"/>
            <person name="Wu L."/>
            <person name="Ma J."/>
        </authorList>
    </citation>
    <scope>NUCLEOTIDE SEQUENCE [LARGE SCALE GENOMIC DNA]</scope>
    <source>
        <strain evidence="4">JCM 12763</strain>
    </source>
</reference>
<feature type="chain" id="PRO_5047382681" evidence="1">
    <location>
        <begin position="42"/>
        <end position="161"/>
    </location>
</feature>
<dbReference type="Pfam" id="PF19816">
    <property type="entry name" value="DUF6299"/>
    <property type="match status" value="1"/>
</dbReference>
<dbReference type="InterPro" id="IPR046266">
    <property type="entry name" value="DUF6299"/>
</dbReference>
<evidence type="ECO:0000259" key="2">
    <source>
        <dbReference type="Pfam" id="PF19816"/>
    </source>
</evidence>
<feature type="domain" description="DUF6299" evidence="2">
    <location>
        <begin position="48"/>
        <end position="159"/>
    </location>
</feature>
<accession>A0ABW1M168</accession>
<protein>
    <submittedName>
        <fullName evidence="3">DUF6299 family protein</fullName>
    </submittedName>
</protein>
<keyword evidence="1" id="KW-0732">Signal</keyword>
<feature type="signal peptide" evidence="1">
    <location>
        <begin position="1"/>
        <end position="41"/>
    </location>
</feature>
<evidence type="ECO:0000313" key="3">
    <source>
        <dbReference type="EMBL" id="MFC6056933.1"/>
    </source>
</evidence>
<sequence length="161" mass="16174">MSVSVSTSAPVSGSARPVLVRAVACAALLLAAAVAAPPAAAAAPVPAEETMTVDSEGRIADDGTVTLSGTYRCLDASGPVLVGSSVHQGTAHTRYGVGGTLAVCDGETHEWENTGRVPSDALEAGAVDVEATLIELRSVDGLLLPVFHAVQQQEVTLTAAE</sequence>
<comment type="caution">
    <text evidence="3">The sequence shown here is derived from an EMBL/GenBank/DDBJ whole genome shotgun (WGS) entry which is preliminary data.</text>
</comment>